<feature type="domain" description="Glycosyl hydrolase family 32 N-terminal" evidence="5">
    <location>
        <begin position="83"/>
        <end position="134"/>
    </location>
</feature>
<evidence type="ECO:0000259" key="5">
    <source>
        <dbReference type="Pfam" id="PF00251"/>
    </source>
</evidence>
<dbReference type="InterPro" id="IPR013148">
    <property type="entry name" value="Glyco_hydro_32_N"/>
</dbReference>
<evidence type="ECO:0000313" key="8">
    <source>
        <dbReference type="Proteomes" id="UP000541444"/>
    </source>
</evidence>
<dbReference type="Gene3D" id="2.115.10.20">
    <property type="entry name" value="Glycosyl hydrolase domain, family 43"/>
    <property type="match status" value="1"/>
</dbReference>
<proteinExistence type="inferred from homology"/>
<dbReference type="Gene3D" id="3.10.450.330">
    <property type="match status" value="1"/>
</dbReference>
<dbReference type="PANTHER" id="PTHR31953">
    <property type="entry name" value="BETA-FRUCTOFURANOSIDASE, INSOLUBLE ISOENZYME CWINV1-RELATED"/>
    <property type="match status" value="1"/>
</dbReference>
<dbReference type="InterPro" id="IPR023296">
    <property type="entry name" value="Glyco_hydro_beta-prop_sf"/>
</dbReference>
<feature type="domain" description="Sucrose synthase N-terminal" evidence="6">
    <location>
        <begin position="31"/>
        <end position="79"/>
    </location>
</feature>
<dbReference type="InterPro" id="IPR056735">
    <property type="entry name" value="SUS_N"/>
</dbReference>
<dbReference type="InterPro" id="IPR050551">
    <property type="entry name" value="Fructan_Metab_Enzymes"/>
</dbReference>
<gene>
    <name evidence="7" type="ORF">GIB67_028071</name>
</gene>
<evidence type="ECO:0000256" key="4">
    <source>
        <dbReference type="SAM" id="MobiDB-lite"/>
    </source>
</evidence>
<evidence type="ECO:0000256" key="2">
    <source>
        <dbReference type="ARBA" id="ARBA00022801"/>
    </source>
</evidence>
<evidence type="ECO:0000313" key="7">
    <source>
        <dbReference type="EMBL" id="KAF6136381.1"/>
    </source>
</evidence>
<name>A0A7J7L187_9MAGN</name>
<sequence>MNEINVLILPETTLFICFKEWDLGENLQGVLEYQTRIESKGKGIYQPHHLLEDIKAISENCKKRLTEGVFGDIIRSTQERLSDLFDVNGCWSGSATILPGDKPVMFYTGVDTQNRQVQNLATPKNLSDPNDHKKNDKPTSSSISHKSDGSGTSIVSFTFPM</sequence>
<reference evidence="7 8" key="1">
    <citation type="journal article" date="2020" name="IScience">
        <title>Genome Sequencing of the Endangered Kingdonia uniflora (Circaeasteraceae, Ranunculales) Reveals Potential Mechanisms of Evolutionary Specialization.</title>
        <authorList>
            <person name="Sun Y."/>
            <person name="Deng T."/>
            <person name="Zhang A."/>
            <person name="Moore M.J."/>
            <person name="Landis J.B."/>
            <person name="Lin N."/>
            <person name="Zhang H."/>
            <person name="Zhang X."/>
            <person name="Huang J."/>
            <person name="Zhang X."/>
            <person name="Sun H."/>
            <person name="Wang H."/>
        </authorList>
    </citation>
    <scope>NUCLEOTIDE SEQUENCE [LARGE SCALE GENOMIC DNA]</scope>
    <source>
        <strain evidence="7">TB1705</strain>
        <tissue evidence="7">Leaf</tissue>
    </source>
</reference>
<dbReference type="SUPFAM" id="SSF75005">
    <property type="entry name" value="Arabinanase/levansucrase/invertase"/>
    <property type="match status" value="1"/>
</dbReference>
<dbReference type="OrthoDB" id="1721603at2759"/>
<keyword evidence="8" id="KW-1185">Reference proteome</keyword>
<dbReference type="Pfam" id="PF00251">
    <property type="entry name" value="Glyco_hydro_32N"/>
    <property type="match status" value="1"/>
</dbReference>
<dbReference type="Pfam" id="PF24861">
    <property type="entry name" value="SUS_N"/>
    <property type="match status" value="1"/>
</dbReference>
<comment type="similarity">
    <text evidence="1">Belongs to the glycosyl hydrolase 32 family.</text>
</comment>
<protein>
    <submittedName>
        <fullName evidence="7">Uncharacterized protein</fullName>
    </submittedName>
</protein>
<evidence type="ECO:0000259" key="6">
    <source>
        <dbReference type="Pfam" id="PF24861"/>
    </source>
</evidence>
<dbReference type="GO" id="GO:0016798">
    <property type="term" value="F:hydrolase activity, acting on glycosyl bonds"/>
    <property type="evidence" value="ECO:0007669"/>
    <property type="project" value="UniProtKB-KW"/>
</dbReference>
<evidence type="ECO:0000256" key="1">
    <source>
        <dbReference type="ARBA" id="ARBA00009902"/>
    </source>
</evidence>
<evidence type="ECO:0000256" key="3">
    <source>
        <dbReference type="ARBA" id="ARBA00023295"/>
    </source>
</evidence>
<accession>A0A7J7L187</accession>
<feature type="region of interest" description="Disordered" evidence="4">
    <location>
        <begin position="120"/>
        <end position="150"/>
    </location>
</feature>
<organism evidence="7 8">
    <name type="scientific">Kingdonia uniflora</name>
    <dbReference type="NCBI Taxonomy" id="39325"/>
    <lineage>
        <taxon>Eukaryota</taxon>
        <taxon>Viridiplantae</taxon>
        <taxon>Streptophyta</taxon>
        <taxon>Embryophyta</taxon>
        <taxon>Tracheophyta</taxon>
        <taxon>Spermatophyta</taxon>
        <taxon>Magnoliopsida</taxon>
        <taxon>Ranunculales</taxon>
        <taxon>Circaeasteraceae</taxon>
        <taxon>Kingdonia</taxon>
    </lineage>
</organism>
<dbReference type="EMBL" id="JACGCM010002722">
    <property type="protein sequence ID" value="KAF6136381.1"/>
    <property type="molecule type" value="Genomic_DNA"/>
</dbReference>
<dbReference type="Proteomes" id="UP000541444">
    <property type="component" value="Unassembled WGS sequence"/>
</dbReference>
<keyword evidence="2" id="KW-0378">Hydrolase</keyword>
<comment type="caution">
    <text evidence="7">The sequence shown here is derived from an EMBL/GenBank/DDBJ whole genome shotgun (WGS) entry which is preliminary data.</text>
</comment>
<dbReference type="AlphaFoldDB" id="A0A7J7L187"/>
<feature type="compositionally biased region" description="Low complexity" evidence="4">
    <location>
        <begin position="139"/>
        <end position="150"/>
    </location>
</feature>
<keyword evidence="3" id="KW-0326">Glycosidase</keyword>